<evidence type="ECO:0000256" key="5">
    <source>
        <dbReference type="SAM" id="Phobius"/>
    </source>
</evidence>
<evidence type="ECO:0000313" key="7">
    <source>
        <dbReference type="Proteomes" id="UP000789706"/>
    </source>
</evidence>
<comment type="subcellular location">
    <subcellularLocation>
        <location evidence="1">Membrane</location>
        <topology evidence="1">Multi-pass membrane protein</topology>
    </subcellularLocation>
</comment>
<proteinExistence type="predicted"/>
<evidence type="ECO:0000256" key="2">
    <source>
        <dbReference type="ARBA" id="ARBA00022692"/>
    </source>
</evidence>
<evidence type="ECO:0000256" key="3">
    <source>
        <dbReference type="ARBA" id="ARBA00022989"/>
    </source>
</evidence>
<dbReference type="InterPro" id="IPR004776">
    <property type="entry name" value="Mem_transp_PIN-like"/>
</dbReference>
<dbReference type="GO" id="GO:0005783">
    <property type="term" value="C:endoplasmic reticulum"/>
    <property type="evidence" value="ECO:0007669"/>
    <property type="project" value="TreeGrafter"/>
</dbReference>
<dbReference type="GO" id="GO:0016020">
    <property type="term" value="C:membrane"/>
    <property type="evidence" value="ECO:0007669"/>
    <property type="project" value="UniProtKB-SubCell"/>
</dbReference>
<feature type="transmembrane region" description="Helical" evidence="5">
    <location>
        <begin position="6"/>
        <end position="31"/>
    </location>
</feature>
<name>A0A9N8VDW9_9GLOM</name>
<keyword evidence="3 5" id="KW-1133">Transmembrane helix</keyword>
<reference evidence="6" key="1">
    <citation type="submission" date="2021-06" db="EMBL/GenBank/DDBJ databases">
        <authorList>
            <person name="Kallberg Y."/>
            <person name="Tangrot J."/>
            <person name="Rosling A."/>
        </authorList>
    </citation>
    <scope>NUCLEOTIDE SEQUENCE</scope>
    <source>
        <strain evidence="6">AZ414A</strain>
    </source>
</reference>
<keyword evidence="2 5" id="KW-0812">Transmembrane</keyword>
<feature type="transmembrane region" description="Helical" evidence="5">
    <location>
        <begin position="263"/>
        <end position="281"/>
    </location>
</feature>
<evidence type="ECO:0000256" key="4">
    <source>
        <dbReference type="ARBA" id="ARBA00023136"/>
    </source>
</evidence>
<evidence type="ECO:0000313" key="6">
    <source>
        <dbReference type="EMBL" id="CAG8447886.1"/>
    </source>
</evidence>
<accession>A0A9N8VDW9</accession>
<keyword evidence="7" id="KW-1185">Reference proteome</keyword>
<dbReference type="PANTHER" id="PTHR31794">
    <property type="entry name" value="AUXIN EFFLUX TRANSPORTER FAMILY PROTEIN (EUROFUNG)"/>
    <property type="match status" value="1"/>
</dbReference>
<dbReference type="Proteomes" id="UP000789706">
    <property type="component" value="Unassembled WGS sequence"/>
</dbReference>
<dbReference type="OrthoDB" id="191139at2759"/>
<feature type="transmembrane region" description="Helical" evidence="5">
    <location>
        <begin position="225"/>
        <end position="251"/>
    </location>
</feature>
<protein>
    <submittedName>
        <fullName evidence="6">9941_t:CDS:1</fullName>
    </submittedName>
</protein>
<feature type="transmembrane region" description="Helical" evidence="5">
    <location>
        <begin position="75"/>
        <end position="95"/>
    </location>
</feature>
<dbReference type="AlphaFoldDB" id="A0A9N8VDW9"/>
<sequence length="318" mass="35086">MQLLNYFSLFYASVMSSSQVILICLTGYLSAKYGVITSSVQKGLSELIINVLMPCLFATFGLISGRLLKLSSPDIRFVTTGIIFNSVTTLSLGLLRSMSNTDAIKILSFGENDTTSDIVNRGTSYILLGSLFSPYLLKKGNIDIESSISSNISNIPKFDGISHVAPITETAHLIKYDEFDILGEDAPFVIIPRSMDYIDSSAIPLTLITLGARLKNLPRAKGKEMFLAITFIIFYRFIIMPTIGLIVIFFTKTWYMDDPTLRFVLILIASGPTGVNCMNLAQLCGAFQEEMAALLFYSYIAMAPMITPLIMIILSTCR</sequence>
<gene>
    <name evidence="6" type="ORF">DEBURN_LOCUS1921</name>
</gene>
<comment type="caution">
    <text evidence="6">The sequence shown here is derived from an EMBL/GenBank/DDBJ whole genome shotgun (WGS) entry which is preliminary data.</text>
</comment>
<dbReference type="PANTHER" id="PTHR31794:SF4">
    <property type="entry name" value="AUXIN EFFLUX TRANSPORTER FAMILY PROTEIN (EUROFUNG)"/>
    <property type="match status" value="1"/>
</dbReference>
<keyword evidence="4 5" id="KW-0472">Membrane</keyword>
<feature type="transmembrane region" description="Helical" evidence="5">
    <location>
        <begin position="43"/>
        <end position="63"/>
    </location>
</feature>
<organism evidence="6 7">
    <name type="scientific">Diversispora eburnea</name>
    <dbReference type="NCBI Taxonomy" id="1213867"/>
    <lineage>
        <taxon>Eukaryota</taxon>
        <taxon>Fungi</taxon>
        <taxon>Fungi incertae sedis</taxon>
        <taxon>Mucoromycota</taxon>
        <taxon>Glomeromycotina</taxon>
        <taxon>Glomeromycetes</taxon>
        <taxon>Diversisporales</taxon>
        <taxon>Diversisporaceae</taxon>
        <taxon>Diversispora</taxon>
    </lineage>
</organism>
<dbReference type="GO" id="GO:0055085">
    <property type="term" value="P:transmembrane transport"/>
    <property type="evidence" value="ECO:0007669"/>
    <property type="project" value="InterPro"/>
</dbReference>
<evidence type="ECO:0000256" key="1">
    <source>
        <dbReference type="ARBA" id="ARBA00004141"/>
    </source>
</evidence>
<feature type="transmembrane region" description="Helical" evidence="5">
    <location>
        <begin position="293"/>
        <end position="314"/>
    </location>
</feature>
<dbReference type="Pfam" id="PF03547">
    <property type="entry name" value="Mem_trans"/>
    <property type="match status" value="2"/>
</dbReference>
<dbReference type="EMBL" id="CAJVPK010000096">
    <property type="protein sequence ID" value="CAG8447886.1"/>
    <property type="molecule type" value="Genomic_DNA"/>
</dbReference>